<dbReference type="InterPro" id="IPR035709">
    <property type="entry name" value="YoaB-like"/>
</dbReference>
<comment type="caution">
    <text evidence="2">The sequence shown here is derived from an EMBL/GenBank/DDBJ whole genome shotgun (WGS) entry which is preliminary data.</text>
</comment>
<organism evidence="2">
    <name type="scientific">marine sediment metagenome</name>
    <dbReference type="NCBI Taxonomy" id="412755"/>
    <lineage>
        <taxon>unclassified sequences</taxon>
        <taxon>metagenomes</taxon>
        <taxon>ecological metagenomes</taxon>
    </lineage>
</organism>
<comment type="similarity">
    <text evidence="1">Belongs to the RutC family.</text>
</comment>
<accession>A0A0F9TVB9</accession>
<dbReference type="CDD" id="cd06150">
    <property type="entry name" value="YjgF_YER057c_UK114_like_2"/>
    <property type="match status" value="1"/>
</dbReference>
<name>A0A0F9TVB9_9ZZZZ</name>
<proteinExistence type="inferred from homology"/>
<gene>
    <name evidence="2" type="ORF">LCGC14_0345230</name>
</gene>
<evidence type="ECO:0000313" key="2">
    <source>
        <dbReference type="EMBL" id="KKN78902.1"/>
    </source>
</evidence>
<sequence>MSITRTDTTPRMSRIVEHNNTIYLCGQVAKDATKGIKEQTITTLEKVEELLEKAGSDKKHILSVTIYVRDMKDFAAMNEVWDAWVEEGHQPTRACVEARMARPELLVEMSVVAAKITA</sequence>
<dbReference type="InterPro" id="IPR019897">
    <property type="entry name" value="RidA_CS"/>
</dbReference>
<dbReference type="SUPFAM" id="SSF55298">
    <property type="entry name" value="YjgF-like"/>
    <property type="match status" value="1"/>
</dbReference>
<dbReference type="InterPro" id="IPR035959">
    <property type="entry name" value="RutC-like_sf"/>
</dbReference>
<dbReference type="InterPro" id="IPR006175">
    <property type="entry name" value="YjgF/YER057c/UK114"/>
</dbReference>
<evidence type="ECO:0000256" key="1">
    <source>
        <dbReference type="ARBA" id="ARBA00010552"/>
    </source>
</evidence>
<dbReference type="PANTHER" id="PTHR47328:SF1">
    <property type="entry name" value="RUTC FAMILY PROTEIN YOAB"/>
    <property type="match status" value="1"/>
</dbReference>
<dbReference type="AlphaFoldDB" id="A0A0F9TVB9"/>
<dbReference type="Pfam" id="PF01042">
    <property type="entry name" value="Ribonuc_L-PSP"/>
    <property type="match status" value="1"/>
</dbReference>
<dbReference type="PANTHER" id="PTHR47328">
    <property type="match status" value="1"/>
</dbReference>
<dbReference type="Gene3D" id="3.30.1330.40">
    <property type="entry name" value="RutC-like"/>
    <property type="match status" value="1"/>
</dbReference>
<reference evidence="2" key="1">
    <citation type="journal article" date="2015" name="Nature">
        <title>Complex archaea that bridge the gap between prokaryotes and eukaryotes.</title>
        <authorList>
            <person name="Spang A."/>
            <person name="Saw J.H."/>
            <person name="Jorgensen S.L."/>
            <person name="Zaremba-Niedzwiedzka K."/>
            <person name="Martijn J."/>
            <person name="Lind A.E."/>
            <person name="van Eijk R."/>
            <person name="Schleper C."/>
            <person name="Guy L."/>
            <person name="Ettema T.J."/>
        </authorList>
    </citation>
    <scope>NUCLEOTIDE SEQUENCE</scope>
</reference>
<dbReference type="PROSITE" id="PS01094">
    <property type="entry name" value="UPF0076"/>
    <property type="match status" value="1"/>
</dbReference>
<protein>
    <submittedName>
        <fullName evidence="2">Uncharacterized protein</fullName>
    </submittedName>
</protein>
<dbReference type="EMBL" id="LAZR01000255">
    <property type="protein sequence ID" value="KKN78902.1"/>
    <property type="molecule type" value="Genomic_DNA"/>
</dbReference>